<dbReference type="InterPro" id="IPR041413">
    <property type="entry name" value="MLTR_LBD"/>
</dbReference>
<dbReference type="GeneID" id="79936637"/>
<evidence type="ECO:0000259" key="2">
    <source>
        <dbReference type="PROSITE" id="PS50943"/>
    </source>
</evidence>
<evidence type="ECO:0000313" key="4">
    <source>
        <dbReference type="Proteomes" id="UP000661025"/>
    </source>
</evidence>
<gene>
    <name evidence="3" type="ORF">IHE70_25305</name>
</gene>
<dbReference type="PANTHER" id="PTHR35010">
    <property type="entry name" value="BLL4672 PROTEIN-RELATED"/>
    <property type="match status" value="1"/>
</dbReference>
<dbReference type="EMBL" id="JACYXT010000011">
    <property type="protein sequence ID" value="MBD9726469.1"/>
    <property type="molecule type" value="Genomic_DNA"/>
</dbReference>
<sequence length="331" mass="36057">MPPARARTYRRRVDNREEVREFLISRRAKITPEQAGLPAGSKRRVPGLRRSEVAALADVSVEYYAKLERGNLAGVSPGVLDAVARALRLDDAERTHLLHLAQAADGSDTLARPRRRAAKRWSAHPSLQWALDAITAGPAFVCNGRLDMLATNQLSRAFYCDLPTTERQPANLARYAFLDPASQRFYANWDQIADQTVALLRTSAGRDPHDRDLHDLVGELSTRSDAFRTRWGAHDVRTHGTGVKHFHHPVVGDLTLAWEGLDMAASPGLRLTIYSAEPGSPSEEGLRLLSSWAATQKAAAPPSPAPDSGSHQPFGSSGPRRAHTPPGAAGS</sequence>
<dbReference type="CDD" id="cd00093">
    <property type="entry name" value="HTH_XRE"/>
    <property type="match status" value="1"/>
</dbReference>
<dbReference type="Pfam" id="PF13560">
    <property type="entry name" value="HTH_31"/>
    <property type="match status" value="1"/>
</dbReference>
<dbReference type="InterPro" id="IPR010982">
    <property type="entry name" value="Lambda_DNA-bd_dom_sf"/>
</dbReference>
<protein>
    <submittedName>
        <fullName evidence="3">Helix-turn-helix domain-containing protein</fullName>
    </submittedName>
</protein>
<feature type="region of interest" description="Disordered" evidence="1">
    <location>
        <begin position="280"/>
        <end position="331"/>
    </location>
</feature>
<dbReference type="AlphaFoldDB" id="A0A927L740"/>
<reference evidence="3" key="1">
    <citation type="submission" date="2020-09" db="EMBL/GenBank/DDBJ databases">
        <title>Streptomyces canutascabiei sp. nov., which causes potato common scab and is distributed across the world.</title>
        <authorList>
            <person name="Nguyen H.P."/>
            <person name="Weisberg A.J."/>
            <person name="Chang J.H."/>
            <person name="Clarke C.R."/>
        </authorList>
    </citation>
    <scope>NUCLEOTIDE SEQUENCE</scope>
    <source>
        <strain evidence="3">ID-01-6.2a</strain>
    </source>
</reference>
<dbReference type="Gene3D" id="3.30.450.180">
    <property type="match status" value="1"/>
</dbReference>
<evidence type="ECO:0000313" key="3">
    <source>
        <dbReference type="EMBL" id="MBD9726469.1"/>
    </source>
</evidence>
<name>A0A927L740_9ACTN</name>
<proteinExistence type="predicted"/>
<organism evidence="3 4">
    <name type="scientific">Streptomyces caniscabiei</name>
    <dbReference type="NCBI Taxonomy" id="2746961"/>
    <lineage>
        <taxon>Bacteria</taxon>
        <taxon>Bacillati</taxon>
        <taxon>Actinomycetota</taxon>
        <taxon>Actinomycetes</taxon>
        <taxon>Kitasatosporales</taxon>
        <taxon>Streptomycetaceae</taxon>
        <taxon>Streptomyces</taxon>
    </lineage>
</organism>
<dbReference type="RefSeq" id="WP_192363270.1">
    <property type="nucleotide sequence ID" value="NZ_CP119182.1"/>
</dbReference>
<dbReference type="PANTHER" id="PTHR35010:SF2">
    <property type="entry name" value="BLL4672 PROTEIN"/>
    <property type="match status" value="1"/>
</dbReference>
<evidence type="ECO:0000256" key="1">
    <source>
        <dbReference type="SAM" id="MobiDB-lite"/>
    </source>
</evidence>
<comment type="caution">
    <text evidence="3">The sequence shown here is derived from an EMBL/GenBank/DDBJ whole genome shotgun (WGS) entry which is preliminary data.</text>
</comment>
<dbReference type="InterPro" id="IPR001387">
    <property type="entry name" value="Cro/C1-type_HTH"/>
</dbReference>
<feature type="compositionally biased region" description="Low complexity" evidence="1">
    <location>
        <begin position="290"/>
        <end position="310"/>
    </location>
</feature>
<dbReference type="PROSITE" id="PS50943">
    <property type="entry name" value="HTH_CROC1"/>
    <property type="match status" value="1"/>
</dbReference>
<dbReference type="Proteomes" id="UP000661025">
    <property type="component" value="Unassembled WGS sequence"/>
</dbReference>
<dbReference type="Gene3D" id="1.10.260.40">
    <property type="entry name" value="lambda repressor-like DNA-binding domains"/>
    <property type="match status" value="1"/>
</dbReference>
<dbReference type="SMART" id="SM00530">
    <property type="entry name" value="HTH_XRE"/>
    <property type="match status" value="1"/>
</dbReference>
<dbReference type="GO" id="GO:0003677">
    <property type="term" value="F:DNA binding"/>
    <property type="evidence" value="ECO:0007669"/>
    <property type="project" value="InterPro"/>
</dbReference>
<dbReference type="SUPFAM" id="SSF47413">
    <property type="entry name" value="lambda repressor-like DNA-binding domains"/>
    <property type="match status" value="1"/>
</dbReference>
<accession>A0A927L740</accession>
<dbReference type="Pfam" id="PF17765">
    <property type="entry name" value="MLTR_LBD"/>
    <property type="match status" value="1"/>
</dbReference>
<feature type="domain" description="HTH cro/C1-type" evidence="2">
    <location>
        <begin position="47"/>
        <end position="94"/>
    </location>
</feature>